<dbReference type="PIRSF" id="PIRSF036979">
    <property type="entry name" value="Arginase"/>
    <property type="match status" value="1"/>
</dbReference>
<dbReference type="InterPro" id="IPR023696">
    <property type="entry name" value="Ureohydrolase_dom_sf"/>
</dbReference>
<evidence type="ECO:0000256" key="9">
    <source>
        <dbReference type="PROSITE-ProRule" id="PRU00742"/>
    </source>
</evidence>
<name>F8FK74_PAEMK</name>
<dbReference type="GO" id="GO:0030145">
    <property type="term" value="F:manganese ion binding"/>
    <property type="evidence" value="ECO:0007669"/>
    <property type="project" value="TreeGrafter"/>
</dbReference>
<dbReference type="SUPFAM" id="SSF52768">
    <property type="entry name" value="Arginase/deacetylase"/>
    <property type="match status" value="1"/>
</dbReference>
<reference evidence="10 11" key="2">
    <citation type="journal article" date="2013" name="Genome Announc.">
        <title>Genome Sequence of Growth-Improving Paenibacillus mucilaginosus Strain KNP414.</title>
        <authorList>
            <person name="Lu J.J."/>
            <person name="Wang J.F."/>
            <person name="Hu X.F."/>
        </authorList>
    </citation>
    <scope>NUCLEOTIDE SEQUENCE [LARGE SCALE GENOMIC DNA]</scope>
    <source>
        <strain evidence="10 11">KNP414</strain>
    </source>
</reference>
<dbReference type="InterPro" id="IPR006035">
    <property type="entry name" value="Ureohydrolase"/>
</dbReference>
<dbReference type="InterPro" id="IPR014033">
    <property type="entry name" value="Arginase"/>
</dbReference>
<dbReference type="PRINTS" id="PR00116">
    <property type="entry name" value="ARGINASE"/>
</dbReference>
<dbReference type="Proteomes" id="UP000006620">
    <property type="component" value="Chromosome"/>
</dbReference>
<keyword evidence="5" id="KW-0056">Arginine metabolism</keyword>
<organism evidence="10 11">
    <name type="scientific">Paenibacillus mucilaginosus (strain KNP414)</name>
    <dbReference type="NCBI Taxonomy" id="1036673"/>
    <lineage>
        <taxon>Bacteria</taxon>
        <taxon>Bacillati</taxon>
        <taxon>Bacillota</taxon>
        <taxon>Bacilli</taxon>
        <taxon>Bacillales</taxon>
        <taxon>Paenibacillaceae</taxon>
        <taxon>Paenibacillus</taxon>
    </lineage>
</organism>
<dbReference type="GO" id="GO:0004053">
    <property type="term" value="F:arginase activity"/>
    <property type="evidence" value="ECO:0007669"/>
    <property type="project" value="UniProtKB-EC"/>
</dbReference>
<evidence type="ECO:0000256" key="1">
    <source>
        <dbReference type="ARBA" id="ARBA00001936"/>
    </source>
</evidence>
<accession>F8FK74</accession>
<dbReference type="EC" id="3.5.3.1" evidence="3"/>
<dbReference type="PANTHER" id="PTHR43782">
    <property type="entry name" value="ARGINASE"/>
    <property type="match status" value="1"/>
</dbReference>
<evidence type="ECO:0000256" key="5">
    <source>
        <dbReference type="ARBA" id="ARBA00022503"/>
    </source>
</evidence>
<evidence type="ECO:0000256" key="4">
    <source>
        <dbReference type="ARBA" id="ARBA00018123"/>
    </source>
</evidence>
<dbReference type="Pfam" id="PF00491">
    <property type="entry name" value="Arginase"/>
    <property type="match status" value="1"/>
</dbReference>
<dbReference type="GO" id="GO:0006525">
    <property type="term" value="P:arginine metabolic process"/>
    <property type="evidence" value="ECO:0007669"/>
    <property type="project" value="UniProtKB-KW"/>
</dbReference>
<dbReference type="GO" id="GO:0005737">
    <property type="term" value="C:cytoplasm"/>
    <property type="evidence" value="ECO:0007669"/>
    <property type="project" value="TreeGrafter"/>
</dbReference>
<protein>
    <recommendedName>
        <fullName evidence="4">Arginase</fullName>
        <ecNumber evidence="3">3.5.3.1</ecNumber>
    </recommendedName>
</protein>
<evidence type="ECO:0000256" key="6">
    <source>
        <dbReference type="ARBA" id="ARBA00022723"/>
    </source>
</evidence>
<evidence type="ECO:0000313" key="10">
    <source>
        <dbReference type="EMBL" id="AEI44755.1"/>
    </source>
</evidence>
<keyword evidence="8" id="KW-0464">Manganese</keyword>
<dbReference type="Gene3D" id="3.40.800.10">
    <property type="entry name" value="Ureohydrolase domain"/>
    <property type="match status" value="1"/>
</dbReference>
<dbReference type="KEGG" id="pms:KNP414_06233"/>
<dbReference type="PATRIC" id="fig|1036673.3.peg.5795"/>
<sequence>MMETSEAQESLAAGRARVQLIQVPFGLGAGRPGEEQGAESIVKAGLVRMIRALGREVSEEQISGMWLRETSGRPFTTAKNLPAVLEMLGLAARRVEQAVEAGAFPLVLGGDRSVSIGAAAGLAKGFEDPGLIWFDAHPGLLTEETSATGCVNELPLSAILGRIPWEVPGLGRIRKEKVVLIGTREVQAEEREWIREQGIACYTMHEIDRMGIQRVIEQAVETAGAGSGGLHVSFAADALDPLEAPGVGSPVPGGLFYREAHFAMELLAETGTVTSMDVTGLNPLLDDQRRTGRLLAGLIASLLGKRIL</sequence>
<dbReference type="PANTHER" id="PTHR43782:SF3">
    <property type="entry name" value="ARGINASE"/>
    <property type="match status" value="1"/>
</dbReference>
<dbReference type="EMBL" id="CP002869">
    <property type="protein sequence ID" value="AEI44755.1"/>
    <property type="molecule type" value="Genomic_DNA"/>
</dbReference>
<keyword evidence="6" id="KW-0479">Metal-binding</keyword>
<evidence type="ECO:0000256" key="2">
    <source>
        <dbReference type="ARBA" id="ARBA00005098"/>
    </source>
</evidence>
<dbReference type="AlphaFoldDB" id="F8FK74"/>
<keyword evidence="7" id="KW-0378">Hydrolase</keyword>
<proteinExistence type="inferred from homology"/>
<evidence type="ECO:0000313" key="11">
    <source>
        <dbReference type="Proteomes" id="UP000006620"/>
    </source>
</evidence>
<evidence type="ECO:0000256" key="3">
    <source>
        <dbReference type="ARBA" id="ARBA00012168"/>
    </source>
</evidence>
<dbReference type="RefSeq" id="WP_013919899.1">
    <property type="nucleotide sequence ID" value="NC_015690.1"/>
</dbReference>
<gene>
    <name evidence="10" type="ordered locus">KNP414_06233</name>
</gene>
<comment type="cofactor">
    <cofactor evidence="1">
        <name>Mn(2+)</name>
        <dbReference type="ChEBI" id="CHEBI:29035"/>
    </cofactor>
</comment>
<dbReference type="PROSITE" id="PS51409">
    <property type="entry name" value="ARGINASE_2"/>
    <property type="match status" value="1"/>
</dbReference>
<dbReference type="HOGENOM" id="CLU_039478_6_2_9"/>
<reference evidence="11" key="1">
    <citation type="submission" date="2011-06" db="EMBL/GenBank/DDBJ databases">
        <title>Complete genome sequence of Paenibacillus mucilaginosus KNP414.</title>
        <authorList>
            <person name="Wang J."/>
            <person name="Hu S."/>
            <person name="Hu X."/>
            <person name="Zhang B."/>
            <person name="Dong D."/>
            <person name="Zhang S."/>
            <person name="Zhao K."/>
            <person name="Wu D."/>
        </authorList>
    </citation>
    <scope>NUCLEOTIDE SEQUENCE [LARGE SCALE GENOMIC DNA]</scope>
    <source>
        <strain evidence="11">KNP414</strain>
    </source>
</reference>
<comment type="similarity">
    <text evidence="9">Belongs to the arginase family.</text>
</comment>
<evidence type="ECO:0000256" key="8">
    <source>
        <dbReference type="ARBA" id="ARBA00023211"/>
    </source>
</evidence>
<evidence type="ECO:0000256" key="7">
    <source>
        <dbReference type="ARBA" id="ARBA00022801"/>
    </source>
</evidence>
<dbReference type="CDD" id="cd09989">
    <property type="entry name" value="Arginase"/>
    <property type="match status" value="1"/>
</dbReference>
<comment type="pathway">
    <text evidence="2">Nitrogen metabolism; urea cycle; L-ornithine and urea from L-arginine: step 1/1.</text>
</comment>